<organism evidence="1 2">
    <name type="scientific">Streblomastix strix</name>
    <dbReference type="NCBI Taxonomy" id="222440"/>
    <lineage>
        <taxon>Eukaryota</taxon>
        <taxon>Metamonada</taxon>
        <taxon>Preaxostyla</taxon>
        <taxon>Oxymonadida</taxon>
        <taxon>Streblomastigidae</taxon>
        <taxon>Streblomastix</taxon>
    </lineage>
</organism>
<dbReference type="AlphaFoldDB" id="A0A5J4VB30"/>
<gene>
    <name evidence="1" type="ORF">EZS28_024861</name>
</gene>
<reference evidence="1 2" key="1">
    <citation type="submission" date="2019-03" db="EMBL/GenBank/DDBJ databases">
        <title>Single cell metagenomics reveals metabolic interactions within the superorganism composed of flagellate Streblomastix strix and complex community of Bacteroidetes bacteria on its surface.</title>
        <authorList>
            <person name="Treitli S.C."/>
            <person name="Kolisko M."/>
            <person name="Husnik F."/>
            <person name="Keeling P."/>
            <person name="Hampl V."/>
        </authorList>
    </citation>
    <scope>NUCLEOTIDE SEQUENCE [LARGE SCALE GENOMIC DNA]</scope>
    <source>
        <strain evidence="1">ST1C</strain>
    </source>
</reference>
<proteinExistence type="predicted"/>
<dbReference type="EMBL" id="SNRW01008380">
    <property type="protein sequence ID" value="KAA6379612.1"/>
    <property type="molecule type" value="Genomic_DNA"/>
</dbReference>
<name>A0A5J4VB30_9EUKA</name>
<evidence type="ECO:0000313" key="2">
    <source>
        <dbReference type="Proteomes" id="UP000324800"/>
    </source>
</evidence>
<accession>A0A5J4VB30</accession>
<comment type="caution">
    <text evidence="1">The sequence shown here is derived from an EMBL/GenBank/DDBJ whole genome shotgun (WGS) entry which is preliminary data.</text>
</comment>
<protein>
    <submittedName>
        <fullName evidence="1">Uncharacterized protein</fullName>
    </submittedName>
</protein>
<dbReference type="Proteomes" id="UP000324800">
    <property type="component" value="Unassembled WGS sequence"/>
</dbReference>
<sequence>MRGGLIASLVQISFTGVIPIQIYIQVLAPIFEELYPLLNESSVANFHASINLLGQNVLTALDPYYKVVSQNMFDTGLSNPTVSANSIPQGQFLSSIDQTGKNHVGYQGIAKVTNKDLILANDIIVQINTSPSAVLLAGQLDDQERITCVGKLMSL</sequence>
<evidence type="ECO:0000313" key="1">
    <source>
        <dbReference type="EMBL" id="KAA6379612.1"/>
    </source>
</evidence>